<gene>
    <name evidence="1" type="ORF">PYW08_006477</name>
</gene>
<protein>
    <submittedName>
        <fullName evidence="1">Uncharacterized protein</fullName>
    </submittedName>
</protein>
<dbReference type="Proteomes" id="UP001231649">
    <property type="component" value="Chromosome 19"/>
</dbReference>
<organism evidence="1 2">
    <name type="scientific">Mythimna loreyi</name>
    <dbReference type="NCBI Taxonomy" id="667449"/>
    <lineage>
        <taxon>Eukaryota</taxon>
        <taxon>Metazoa</taxon>
        <taxon>Ecdysozoa</taxon>
        <taxon>Arthropoda</taxon>
        <taxon>Hexapoda</taxon>
        <taxon>Insecta</taxon>
        <taxon>Pterygota</taxon>
        <taxon>Neoptera</taxon>
        <taxon>Endopterygota</taxon>
        <taxon>Lepidoptera</taxon>
        <taxon>Glossata</taxon>
        <taxon>Ditrysia</taxon>
        <taxon>Noctuoidea</taxon>
        <taxon>Noctuidae</taxon>
        <taxon>Noctuinae</taxon>
        <taxon>Hadenini</taxon>
        <taxon>Mythimna</taxon>
    </lineage>
</organism>
<evidence type="ECO:0000313" key="1">
    <source>
        <dbReference type="EMBL" id="KAJ8721012.1"/>
    </source>
</evidence>
<comment type="caution">
    <text evidence="1">The sequence shown here is derived from an EMBL/GenBank/DDBJ whole genome shotgun (WGS) entry which is preliminary data.</text>
</comment>
<name>A0ACC2QQ98_9NEOP</name>
<keyword evidence="2" id="KW-1185">Reference proteome</keyword>
<reference evidence="1" key="1">
    <citation type="submission" date="2023-03" db="EMBL/GenBank/DDBJ databases">
        <title>Chromosome-level genomes of two armyworms, Mythimna separata and Mythimna loreyi, provide insights into the biosynthesis and reception of sex pheromones.</title>
        <authorList>
            <person name="Zhao H."/>
        </authorList>
    </citation>
    <scope>NUCLEOTIDE SEQUENCE</scope>
    <source>
        <strain evidence="1">BeijingLab</strain>
    </source>
</reference>
<evidence type="ECO:0000313" key="2">
    <source>
        <dbReference type="Proteomes" id="UP001231649"/>
    </source>
</evidence>
<accession>A0ACC2QQ98</accession>
<dbReference type="EMBL" id="CM056795">
    <property type="protein sequence ID" value="KAJ8721012.1"/>
    <property type="molecule type" value="Genomic_DNA"/>
</dbReference>
<sequence length="351" mass="40340">MLRLPHLPLCLTQIVTKSGGSRRDRDGRPRQETETRDSDHYLTLGNICDSSRVRQRQETETRDRRQRDGRCSGPVVSSVALVKAHAFRLGMPECKKWKLIRDSYNRYKRKQKQSTGSAAPAKNSKWQFYERLRFLENTPSERQSCTSVEQEQQSSASVEKEVTNTSPGVKHADTPHEAADTSVHNTPSKELPGTSQSTQEKSNIPSNSSAKNTKRKRPKDEFIKFMKDRQENRNRQLESLKSQESVDDISTFIKHIEMMLRKLNARSRAMAKTEIFNIVSKQSTEIELYKSVAKIQVELNRCKKAKAGLVQMLKISRKLTRSEAYKMVTKNLSSAAKTFFDMQIKQYTKHP</sequence>
<proteinExistence type="predicted"/>